<dbReference type="Gene3D" id="3.10.310.10">
    <property type="entry name" value="Diaminopimelate Epimerase, Chain A, domain 1"/>
    <property type="match status" value="2"/>
</dbReference>
<feature type="non-terminal residue" evidence="3">
    <location>
        <position position="269"/>
    </location>
</feature>
<dbReference type="PANTHER" id="PTHR13774:SF17">
    <property type="entry name" value="PHENAZINE BIOSYNTHESIS-LIKE DOMAIN-CONTAINING PROTEIN"/>
    <property type="match status" value="1"/>
</dbReference>
<proteinExistence type="inferred from homology"/>
<accession>A0A2N5DU98</accession>
<dbReference type="AlphaFoldDB" id="A0A2N5DU98"/>
<dbReference type="PANTHER" id="PTHR13774">
    <property type="entry name" value="PHENAZINE BIOSYNTHESIS PROTEIN"/>
    <property type="match status" value="1"/>
</dbReference>
<evidence type="ECO:0000256" key="1">
    <source>
        <dbReference type="ARBA" id="ARBA00008270"/>
    </source>
</evidence>
<organism evidence="3 4">
    <name type="scientific">Chimaeribacter coloradensis</name>
    <dbReference type="NCBI Taxonomy" id="2060068"/>
    <lineage>
        <taxon>Bacteria</taxon>
        <taxon>Pseudomonadati</taxon>
        <taxon>Pseudomonadota</taxon>
        <taxon>Gammaproteobacteria</taxon>
        <taxon>Enterobacterales</taxon>
        <taxon>Yersiniaceae</taxon>
        <taxon>Chimaeribacter</taxon>
    </lineage>
</organism>
<keyword evidence="2 3" id="KW-0413">Isomerase</keyword>
<protein>
    <submittedName>
        <fullName evidence="3">Isomerase</fullName>
    </submittedName>
</protein>
<evidence type="ECO:0000256" key="2">
    <source>
        <dbReference type="ARBA" id="ARBA00023235"/>
    </source>
</evidence>
<dbReference type="InterPro" id="IPR003719">
    <property type="entry name" value="Phenazine_PhzF-like"/>
</dbReference>
<name>A0A2N5DU98_9GAMM</name>
<evidence type="ECO:0000313" key="3">
    <source>
        <dbReference type="EMBL" id="PLR30322.1"/>
    </source>
</evidence>
<gene>
    <name evidence="3" type="ORF">CYR32_19135</name>
</gene>
<dbReference type="Proteomes" id="UP000234503">
    <property type="component" value="Unassembled WGS sequence"/>
</dbReference>
<dbReference type="RefSeq" id="WP_101826717.1">
    <property type="nucleotide sequence ID" value="NZ_PJZH01000032.1"/>
</dbReference>
<dbReference type="PIRSF" id="PIRSF016184">
    <property type="entry name" value="PhzC_PhzF"/>
    <property type="match status" value="1"/>
</dbReference>
<dbReference type="SUPFAM" id="SSF54506">
    <property type="entry name" value="Diaminopimelate epimerase-like"/>
    <property type="match status" value="1"/>
</dbReference>
<sequence>MDVDLYEVNTFSNRPQGGNPLGVILLEEWLATRTLQLMAGQTLKPVTAFAVPRGTAWEIRCFTGLREIALNGSAVLATAAVIMDFVDRAQRRLTFVHPKGTAEVWRQEGRLHLDLPQWRLRLRDEAEPVLAALGVTQGEVWQGRDIVVVLENRQQVAALNPDFIRLAQLPAALVVVTAADQASRYVLRAFSPATGVCEDAATATAHCALAPFWAARLGGHHWQAEQLSPRRAEFTCELLGNRVVIKSEVLQVRHKLLPLPQEAAPVSSL</sequence>
<reference evidence="3 4" key="1">
    <citation type="submission" date="2017-12" db="EMBL/GenBank/DDBJ databases">
        <title>Characterization of six clinical isolates of Enterochimera gen. nov., a novel genus of the Yersiniaciae family and the three species Enterochimera arupensis sp. nov., Enterochimera coloradensis sp. nov, and Enterochimera californica sp. nov.</title>
        <authorList>
            <person name="Rossi A."/>
            <person name="Fisher M."/>
        </authorList>
    </citation>
    <scope>NUCLEOTIDE SEQUENCE [LARGE SCALE GENOMIC DNA]</scope>
    <source>
        <strain evidence="4">2016-Iso4</strain>
    </source>
</reference>
<dbReference type="Pfam" id="PF02567">
    <property type="entry name" value="PhzC-PhzF"/>
    <property type="match status" value="1"/>
</dbReference>
<dbReference type="GO" id="GO:0005737">
    <property type="term" value="C:cytoplasm"/>
    <property type="evidence" value="ECO:0007669"/>
    <property type="project" value="TreeGrafter"/>
</dbReference>
<dbReference type="GO" id="GO:0016853">
    <property type="term" value="F:isomerase activity"/>
    <property type="evidence" value="ECO:0007669"/>
    <property type="project" value="UniProtKB-KW"/>
</dbReference>
<comment type="similarity">
    <text evidence="1">Belongs to the PhzF family.</text>
</comment>
<comment type="caution">
    <text evidence="3">The sequence shown here is derived from an EMBL/GenBank/DDBJ whole genome shotgun (WGS) entry which is preliminary data.</text>
</comment>
<keyword evidence="4" id="KW-1185">Reference proteome</keyword>
<dbReference type="EMBL" id="PJZH01000032">
    <property type="protein sequence ID" value="PLR30322.1"/>
    <property type="molecule type" value="Genomic_DNA"/>
</dbReference>
<evidence type="ECO:0000313" key="4">
    <source>
        <dbReference type="Proteomes" id="UP000234503"/>
    </source>
</evidence>
<dbReference type="OrthoDB" id="9788221at2"/>